<sequence>MTTELELGAFYRETRERLGYTQRDVESAYCNHSLISRFENGETVLRADKLLLAINGLDMTPTEFFVSHGNYQPNRLQIFNQKMSRYIIIEDTEGLKKLLKPRANKKQDKIFNILVKCAIFDLSDEMLVTNSERQFIGGHFTEIKQWTIHEVNVFAQCLEVLEDADAYDIGQDILKSDEYSKIITANAETVKKTLLNLYVHLVCHSSYRYADKLKESINQFITEWDIEEKIILYLFEKFSLYKQEKSPELLEEIQDDIQNLTRYGATGIAKRLAMFIEKSC</sequence>
<evidence type="ECO:0000313" key="4">
    <source>
        <dbReference type="Proteomes" id="UP000185655"/>
    </source>
</evidence>
<reference evidence="3 4" key="2">
    <citation type="submission" date="2016-11" db="EMBL/GenBank/DDBJ databases">
        <authorList>
            <person name="Jaros S."/>
            <person name="Januszkiewicz K."/>
            <person name="Wedrychowicz H."/>
        </authorList>
    </citation>
    <scope>NUCLEOTIDE SEQUENCE [LARGE SCALE GENOMIC DNA]</scope>
    <source>
        <strain evidence="3 4">DSM 22330</strain>
    </source>
</reference>
<dbReference type="SUPFAM" id="SSF47413">
    <property type="entry name" value="lambda repressor-like DNA-binding domains"/>
    <property type="match status" value="1"/>
</dbReference>
<dbReference type="RefSeq" id="WP_031365805.1">
    <property type="nucleotide sequence ID" value="NZ_FPKS01000001.1"/>
</dbReference>
<dbReference type="STRING" id="1122154.SAMN02746068_00002"/>
<keyword evidence="5" id="KW-1185">Reference proteome</keyword>
<dbReference type="InterPro" id="IPR001387">
    <property type="entry name" value="Cro/C1-type_HTH"/>
</dbReference>
<dbReference type="GO" id="GO:0003677">
    <property type="term" value="F:DNA binding"/>
    <property type="evidence" value="ECO:0007669"/>
    <property type="project" value="InterPro"/>
</dbReference>
<proteinExistence type="predicted"/>
<dbReference type="InterPro" id="IPR053163">
    <property type="entry name" value="HTH-type_regulator_Rgg"/>
</dbReference>
<dbReference type="AlphaFoldDB" id="A0A1K2H4A9"/>
<evidence type="ECO:0000313" key="3">
    <source>
        <dbReference type="EMBL" id="SFZ69993.1"/>
    </source>
</evidence>
<dbReference type="CDD" id="cd00093">
    <property type="entry name" value="HTH_XRE"/>
    <property type="match status" value="1"/>
</dbReference>
<dbReference type="InterPro" id="IPR010057">
    <property type="entry name" value="Transcription_activator_Rgg_C"/>
</dbReference>
<evidence type="ECO:0000313" key="5">
    <source>
        <dbReference type="Proteomes" id="UP000218979"/>
    </source>
</evidence>
<reference evidence="2 5" key="1">
    <citation type="submission" date="2014-12" db="EMBL/GenBank/DDBJ databases">
        <title>Draft genome sequences of 10 type strains of Lactococcus.</title>
        <authorList>
            <person name="Sun Z."/>
            <person name="Zhong Z."/>
            <person name="Liu W."/>
            <person name="Zhang W."/>
            <person name="Zhang H."/>
        </authorList>
    </citation>
    <scope>NUCLEOTIDE SEQUENCE [LARGE SCALE GENOMIC DNA]</scope>
    <source>
        <strain evidence="2 5">DSM 22330</strain>
    </source>
</reference>
<dbReference type="EMBL" id="JXJT01000027">
    <property type="protein sequence ID" value="PCS00569.1"/>
    <property type="molecule type" value="Genomic_DNA"/>
</dbReference>
<evidence type="ECO:0000259" key="1">
    <source>
        <dbReference type="PROSITE" id="PS50943"/>
    </source>
</evidence>
<dbReference type="InterPro" id="IPR010982">
    <property type="entry name" value="Lambda_DNA-bd_dom_sf"/>
</dbReference>
<dbReference type="OrthoDB" id="2241897at2"/>
<dbReference type="EMBL" id="FPKS01000001">
    <property type="protein sequence ID" value="SFZ69993.1"/>
    <property type="molecule type" value="Genomic_DNA"/>
</dbReference>
<dbReference type="Pfam" id="PF21259">
    <property type="entry name" value="Rgg_C"/>
    <property type="match status" value="1"/>
</dbReference>
<dbReference type="PROSITE" id="PS50943">
    <property type="entry name" value="HTH_CROC1"/>
    <property type="match status" value="1"/>
</dbReference>
<dbReference type="NCBIfam" id="TIGR01716">
    <property type="entry name" value="RGG_Cterm"/>
    <property type="match status" value="1"/>
</dbReference>
<organism evidence="3 4">
    <name type="scientific">Pseudolactococcus chungangensis CAU 28 = DSM 22330</name>
    <dbReference type="NCBI Taxonomy" id="1122154"/>
    <lineage>
        <taxon>Bacteria</taxon>
        <taxon>Bacillati</taxon>
        <taxon>Bacillota</taxon>
        <taxon>Bacilli</taxon>
        <taxon>Lactobacillales</taxon>
        <taxon>Streptococcaceae</taxon>
        <taxon>Pseudolactococcus</taxon>
    </lineage>
</organism>
<protein>
    <submittedName>
        <fullName evidence="2">Positive transcriptional regulator, MutR family</fullName>
    </submittedName>
    <submittedName>
        <fullName evidence="3">Transcriptional activator, Rgg/GadR/MutR family, C-terminal domain-containing protein</fullName>
    </submittedName>
</protein>
<accession>A0A1K2H4A9</accession>
<dbReference type="SMART" id="SM00530">
    <property type="entry name" value="HTH_XRE"/>
    <property type="match status" value="1"/>
</dbReference>
<dbReference type="PANTHER" id="PTHR37038">
    <property type="entry name" value="TRANSCRIPTIONAL REGULATOR-RELATED"/>
    <property type="match status" value="1"/>
</dbReference>
<dbReference type="Proteomes" id="UP000185655">
    <property type="component" value="Unassembled WGS sequence"/>
</dbReference>
<gene>
    <name evidence="2" type="ORF">RR45_GL001219</name>
    <name evidence="3" type="ORF">SAMN02746068_00002</name>
</gene>
<feature type="domain" description="HTH cro/C1-type" evidence="1">
    <location>
        <begin position="12"/>
        <end position="64"/>
    </location>
</feature>
<name>A0A1K2H4A9_9LACT</name>
<dbReference type="Proteomes" id="UP000218979">
    <property type="component" value="Unassembled WGS sequence"/>
</dbReference>
<dbReference type="PANTHER" id="PTHR37038:SF12">
    <property type="entry name" value="TRANSCRIPTIONAL REGULATOR"/>
    <property type="match status" value="1"/>
</dbReference>
<dbReference type="Pfam" id="PF13560">
    <property type="entry name" value="HTH_31"/>
    <property type="match status" value="1"/>
</dbReference>
<dbReference type="Gene3D" id="1.10.260.40">
    <property type="entry name" value="lambda repressor-like DNA-binding domains"/>
    <property type="match status" value="1"/>
</dbReference>
<evidence type="ECO:0000313" key="2">
    <source>
        <dbReference type="EMBL" id="PCS00569.1"/>
    </source>
</evidence>